<reference evidence="3" key="1">
    <citation type="submission" date="2008-04" db="EMBL/GenBank/DDBJ databases">
        <title>Complete sequence of chromosome of Nostoc punctiforme ATCC 29133.</title>
        <authorList>
            <consortium name="US DOE Joint Genome Institute"/>
            <person name="Copeland A."/>
            <person name="Lucas S."/>
            <person name="Lapidus A."/>
            <person name="Glavina del Rio T."/>
            <person name="Dalin E."/>
            <person name="Tice H."/>
            <person name="Pitluck S."/>
            <person name="Chain P."/>
            <person name="Malfatti S."/>
            <person name="Shin M."/>
            <person name="Vergez L."/>
            <person name="Schmutz J."/>
            <person name="Larimer F."/>
            <person name="Land M."/>
            <person name="Hauser L."/>
            <person name="Kyrpides N."/>
            <person name="Kim E."/>
            <person name="Meeks J.C."/>
            <person name="Elhai J."/>
            <person name="Campbell E.L."/>
            <person name="Thiel T."/>
            <person name="Longmire J."/>
            <person name="Potts M."/>
            <person name="Atlas R."/>
        </authorList>
    </citation>
    <scope>NUCLEOTIDE SEQUENCE [LARGE SCALE GENOMIC DNA]</scope>
    <source>
        <strain evidence="3">ATCC 29133 / PCC 73102</strain>
    </source>
</reference>
<gene>
    <name evidence="2" type="ordered locus">Npun_F4033</name>
</gene>
<dbReference type="HOGENOM" id="CLU_2106446_0_0_3"/>
<sequence length="123" mass="13832">MMYTFFLSLKTMKNQFDTRRNQPAYKFNQDAWRFGVQVFFSSIVLGLCIFKLGSPGDDKNVALYWGGLSSVLAYWLPSPGQTRDDKEPQSITQRTFAAADNNNGNGQSLAQVTETRVTQDTSS</sequence>
<name>B2J6K7_NOSP7</name>
<dbReference type="KEGG" id="npu:Npun_F4033"/>
<organism evidence="2 3">
    <name type="scientific">Nostoc punctiforme (strain ATCC 29133 / PCC 73102)</name>
    <dbReference type="NCBI Taxonomy" id="63737"/>
    <lineage>
        <taxon>Bacteria</taxon>
        <taxon>Bacillati</taxon>
        <taxon>Cyanobacteriota</taxon>
        <taxon>Cyanophyceae</taxon>
        <taxon>Nostocales</taxon>
        <taxon>Nostocaceae</taxon>
        <taxon>Nostoc</taxon>
    </lineage>
</organism>
<evidence type="ECO:0000313" key="3">
    <source>
        <dbReference type="Proteomes" id="UP000001191"/>
    </source>
</evidence>
<reference evidence="2 3" key="2">
    <citation type="journal article" date="2013" name="Plant Physiol.">
        <title>A Nostoc punctiforme Sugar Transporter Necessary to Establish a Cyanobacterium-Plant Symbiosis.</title>
        <authorList>
            <person name="Ekman M."/>
            <person name="Picossi S."/>
            <person name="Campbell E.L."/>
            <person name="Meeks J.C."/>
            <person name="Flores E."/>
        </authorList>
    </citation>
    <scope>NUCLEOTIDE SEQUENCE [LARGE SCALE GENOMIC DNA]</scope>
    <source>
        <strain evidence="3">ATCC 29133 / PCC 73102</strain>
    </source>
</reference>
<dbReference type="eggNOG" id="ENOG5031Y6V">
    <property type="taxonomic scope" value="Bacteria"/>
</dbReference>
<dbReference type="Proteomes" id="UP000001191">
    <property type="component" value="Chromosome"/>
</dbReference>
<dbReference type="AlphaFoldDB" id="B2J6K7"/>
<dbReference type="EnsemblBacteria" id="ACC82412">
    <property type="protein sequence ID" value="ACC82412"/>
    <property type="gene ID" value="Npun_F4033"/>
</dbReference>
<dbReference type="EMBL" id="CP001037">
    <property type="protein sequence ID" value="ACC82412.1"/>
    <property type="molecule type" value="Genomic_DNA"/>
</dbReference>
<evidence type="ECO:0000256" key="1">
    <source>
        <dbReference type="SAM" id="MobiDB-lite"/>
    </source>
</evidence>
<dbReference type="RefSeq" id="WP_012410379.1">
    <property type="nucleotide sequence ID" value="NC_010628.1"/>
</dbReference>
<feature type="region of interest" description="Disordered" evidence="1">
    <location>
        <begin position="96"/>
        <end position="123"/>
    </location>
</feature>
<accession>B2J6K7</accession>
<evidence type="ECO:0000313" key="2">
    <source>
        <dbReference type="EMBL" id="ACC82412.1"/>
    </source>
</evidence>
<keyword evidence="3" id="KW-1185">Reference proteome</keyword>
<proteinExistence type="predicted"/>
<protein>
    <submittedName>
        <fullName evidence="2">Uncharacterized protein</fullName>
    </submittedName>
</protein>